<feature type="binding site" evidence="11">
    <location>
        <position position="35"/>
    </location>
    <ligand>
        <name>ATP</name>
        <dbReference type="ChEBI" id="CHEBI:30616"/>
    </ligand>
</feature>
<dbReference type="NCBIfam" id="NF003555">
    <property type="entry name" value="PRK05218.1"/>
    <property type="match status" value="1"/>
</dbReference>
<comment type="subunit">
    <text evidence="10">Homodimer.</text>
</comment>
<dbReference type="SUPFAM" id="SSF55874">
    <property type="entry name" value="ATPase domain of HSP90 chaperone/DNA topoisomerase II/histidine kinase"/>
    <property type="match status" value="1"/>
</dbReference>
<dbReference type="SUPFAM" id="SSF54211">
    <property type="entry name" value="Ribosomal protein S5 domain 2-like"/>
    <property type="match status" value="1"/>
</dbReference>
<dbReference type="InterPro" id="IPR003594">
    <property type="entry name" value="HATPase_dom"/>
</dbReference>
<feature type="region of interest" description="A; substrate-binding" evidence="10">
    <location>
        <begin position="1"/>
        <end position="341"/>
    </location>
</feature>
<sequence>MSETKQVKQFEAEVSQLLKLMIHSVYSNKEIFLRELISNASDAIDRLRFAALEDEELFEGDTDLKIRVTYDADAKTITIADNGIGMSRDEVTENIGTIAKSGTREFIEALSGDEKNDAMLIGQFGVGFYSAFMVADNVELRTRRAGLDASEGVRWESKGEGEYVIEPIEKPNRGTEITIHLTEDDAELAEGSTLRHIVRKYSDHISFPIEMPAEGEDEEGEEEGEKFETVNQASALWVRPRSEISDEEYQEFYKHVAHDFEDPLTWTHSKVEGRLKFNMLFYVPGRRPFDMNTNYEGKRHGIKLYVKRVFIMDDAEMFMPRYLRFVRGVVDSDDLTLNLSREFLQENRIVAAMRKTAIKRVLDMLEELAEDGEESKKYQQFWNAFGPVLKEGVVEDNKNRDRVAKLLRFATTHDDEPAQTTSLAEYVERMQDGQDKIYYVTAETFAAAKNSPHLEVFRDKGVEVLLLHDAVDEWVTSHLAEFDGHELQSVAIGELDLDFDKKDEEGDEEDEAEKKDETPEELEGLIAKMKDALGERVQDVRVSKRLTSSPACLVAGEGGVSANLDRILKKAGEFSPGFAPVLELNPTHPIIAKLTGETDNDSFGDWTQVLYDQAILSEGGKPEDPATFVKRMNKLMVDLMG</sequence>
<dbReference type="InterPro" id="IPR001404">
    <property type="entry name" value="Hsp90_fam"/>
</dbReference>
<name>A0A4Y6PMY2_PERCE</name>
<dbReference type="AlphaFoldDB" id="A0A4Y6PMY2"/>
<organism evidence="13 14">
    <name type="scientific">Persicimonas caeni</name>
    <dbReference type="NCBI Taxonomy" id="2292766"/>
    <lineage>
        <taxon>Bacteria</taxon>
        <taxon>Deltaproteobacteria</taxon>
        <taxon>Bradymonadales</taxon>
        <taxon>Bradymonadaceae</taxon>
        <taxon>Persicimonas</taxon>
    </lineage>
</organism>
<feature type="binding site" evidence="11">
    <location>
        <position position="100"/>
    </location>
    <ligand>
        <name>ATP</name>
        <dbReference type="ChEBI" id="CHEBI:30616"/>
    </ligand>
</feature>
<dbReference type="PIRSF" id="PIRSF002583">
    <property type="entry name" value="Hsp90"/>
    <property type="match status" value="1"/>
</dbReference>
<keyword evidence="4 10" id="KW-0547">Nucleotide-binding</keyword>
<evidence type="ECO:0000256" key="1">
    <source>
        <dbReference type="ARBA" id="ARBA00004496"/>
    </source>
</evidence>
<dbReference type="PANTHER" id="PTHR11528">
    <property type="entry name" value="HEAT SHOCK PROTEIN 90 FAMILY MEMBER"/>
    <property type="match status" value="1"/>
</dbReference>
<dbReference type="Gene3D" id="3.30.230.80">
    <property type="match status" value="1"/>
</dbReference>
<keyword evidence="14" id="KW-1185">Reference proteome</keyword>
<dbReference type="InterPro" id="IPR020575">
    <property type="entry name" value="Hsp90_N"/>
</dbReference>
<evidence type="ECO:0000256" key="4">
    <source>
        <dbReference type="ARBA" id="ARBA00022741"/>
    </source>
</evidence>
<comment type="similarity">
    <text evidence="2 10">Belongs to the heat shock protein 90 family.</text>
</comment>
<comment type="subcellular location">
    <subcellularLocation>
        <location evidence="1 10">Cytoplasm</location>
    </subcellularLocation>
</comment>
<protein>
    <recommendedName>
        <fullName evidence="9 10">Chaperone protein HtpG</fullName>
    </recommendedName>
    <alternativeName>
        <fullName evidence="10">Heat shock protein HtpG</fullName>
    </alternativeName>
    <alternativeName>
        <fullName evidence="10">High temperature protein G</fullName>
    </alternativeName>
</protein>
<dbReference type="Gene3D" id="3.30.565.10">
    <property type="entry name" value="Histidine kinase-like ATPase, C-terminal domain"/>
    <property type="match status" value="1"/>
</dbReference>
<keyword evidence="7 10" id="KW-0143">Chaperone</keyword>
<dbReference type="Pfam" id="PF13589">
    <property type="entry name" value="HATPase_c_3"/>
    <property type="match status" value="1"/>
</dbReference>
<dbReference type="Gene3D" id="1.20.120.790">
    <property type="entry name" value="Heat shock protein 90, C-terminal domain"/>
    <property type="match status" value="1"/>
</dbReference>
<evidence type="ECO:0000313" key="14">
    <source>
        <dbReference type="Proteomes" id="UP000315995"/>
    </source>
</evidence>
<feature type="binding site" evidence="11">
    <location>
        <position position="81"/>
    </location>
    <ligand>
        <name>ATP</name>
        <dbReference type="ChEBI" id="CHEBI:30616"/>
    </ligand>
</feature>
<accession>A0A4Y6PMY2</accession>
<feature type="binding site" evidence="11">
    <location>
        <begin position="123"/>
        <end position="128"/>
    </location>
    <ligand>
        <name>ATP</name>
        <dbReference type="ChEBI" id="CHEBI:30616"/>
    </ligand>
</feature>
<gene>
    <name evidence="10 13" type="primary">htpG</name>
    <name evidence="13" type="ORF">FIV42_02660</name>
</gene>
<dbReference type="HAMAP" id="MF_00505">
    <property type="entry name" value="HSP90"/>
    <property type="match status" value="1"/>
</dbReference>
<dbReference type="GO" id="GO:0005737">
    <property type="term" value="C:cytoplasm"/>
    <property type="evidence" value="ECO:0007669"/>
    <property type="project" value="UniProtKB-SubCell"/>
</dbReference>
<evidence type="ECO:0000256" key="5">
    <source>
        <dbReference type="ARBA" id="ARBA00022840"/>
    </source>
</evidence>
<evidence type="ECO:0000256" key="3">
    <source>
        <dbReference type="ARBA" id="ARBA00022490"/>
    </source>
</evidence>
<dbReference type="Proteomes" id="UP000315995">
    <property type="component" value="Chromosome"/>
</dbReference>
<evidence type="ECO:0000256" key="2">
    <source>
        <dbReference type="ARBA" id="ARBA00008239"/>
    </source>
</evidence>
<dbReference type="RefSeq" id="WP_141196175.1">
    <property type="nucleotide sequence ID" value="NZ_CP041186.1"/>
</dbReference>
<dbReference type="FunFam" id="3.30.565.10:FF:000009">
    <property type="entry name" value="Molecular chaperone HtpG"/>
    <property type="match status" value="1"/>
</dbReference>
<feature type="binding site" evidence="11">
    <location>
        <position position="175"/>
    </location>
    <ligand>
        <name>ATP</name>
        <dbReference type="ChEBI" id="CHEBI:30616"/>
    </ligand>
</feature>
<dbReference type="SUPFAM" id="SSF110942">
    <property type="entry name" value="HSP90 C-terminal domain"/>
    <property type="match status" value="1"/>
</dbReference>
<dbReference type="InterPro" id="IPR019805">
    <property type="entry name" value="Heat_shock_protein_90_CS"/>
</dbReference>
<dbReference type="CDD" id="cd16927">
    <property type="entry name" value="HATPase_Hsp90-like"/>
    <property type="match status" value="1"/>
</dbReference>
<dbReference type="InterPro" id="IPR020568">
    <property type="entry name" value="Ribosomal_Su5_D2-typ_SF"/>
</dbReference>
<dbReference type="SMART" id="SM00387">
    <property type="entry name" value="HATPase_c"/>
    <property type="match status" value="1"/>
</dbReference>
<feature type="binding site" evidence="11">
    <location>
        <position position="94"/>
    </location>
    <ligand>
        <name>ATP</name>
        <dbReference type="ChEBI" id="CHEBI:30616"/>
    </ligand>
</feature>
<evidence type="ECO:0000256" key="11">
    <source>
        <dbReference type="PIRSR" id="PIRSR002583-1"/>
    </source>
</evidence>
<feature type="binding site" evidence="11">
    <location>
        <position position="39"/>
    </location>
    <ligand>
        <name>ATP</name>
        <dbReference type="ChEBI" id="CHEBI:30616"/>
    </ligand>
</feature>
<evidence type="ECO:0000256" key="9">
    <source>
        <dbReference type="ARBA" id="ARBA00070675"/>
    </source>
</evidence>
<feature type="binding site" evidence="11">
    <location>
        <begin position="101"/>
        <end position="102"/>
    </location>
    <ligand>
        <name>ATP</name>
        <dbReference type="ChEBI" id="CHEBI:30616"/>
    </ligand>
</feature>
<keyword evidence="5 10" id="KW-0067">ATP-binding</keyword>
<dbReference type="PRINTS" id="PR00775">
    <property type="entry name" value="HEATSHOCK90"/>
</dbReference>
<reference evidence="13 14" key="1">
    <citation type="submission" date="2019-06" db="EMBL/GenBank/DDBJ databases">
        <title>Persicimonas caeni gen. nov., sp. nov., a predatory bacterium isolated from solar saltern.</title>
        <authorList>
            <person name="Wang S."/>
        </authorList>
    </citation>
    <scope>NUCLEOTIDE SEQUENCE [LARGE SCALE GENOMIC DNA]</scope>
    <source>
        <strain evidence="13 14">YN101</strain>
    </source>
</reference>
<proteinExistence type="inferred from homology"/>
<accession>A0A5B8Y544</accession>
<keyword evidence="3 10" id="KW-0963">Cytoplasm</keyword>
<dbReference type="GO" id="GO:0016887">
    <property type="term" value="F:ATP hydrolysis activity"/>
    <property type="evidence" value="ECO:0007669"/>
    <property type="project" value="InterPro"/>
</dbReference>
<evidence type="ECO:0000256" key="10">
    <source>
        <dbReference type="HAMAP-Rule" id="MF_00505"/>
    </source>
</evidence>
<evidence type="ECO:0000256" key="8">
    <source>
        <dbReference type="ARBA" id="ARBA00058590"/>
    </source>
</evidence>
<feature type="binding site" evidence="11">
    <location>
        <position position="341"/>
    </location>
    <ligand>
        <name>ATP</name>
        <dbReference type="ChEBI" id="CHEBI:30616"/>
    </ligand>
</feature>
<evidence type="ECO:0000256" key="7">
    <source>
        <dbReference type="ARBA" id="ARBA00023186"/>
    </source>
</evidence>
<dbReference type="PROSITE" id="PS00298">
    <property type="entry name" value="HSP90"/>
    <property type="match status" value="1"/>
</dbReference>
<dbReference type="GO" id="GO:0051082">
    <property type="term" value="F:unfolded protein binding"/>
    <property type="evidence" value="ECO:0007669"/>
    <property type="project" value="UniProtKB-UniRule"/>
</dbReference>
<evidence type="ECO:0000256" key="6">
    <source>
        <dbReference type="ARBA" id="ARBA00023016"/>
    </source>
</evidence>
<feature type="region of interest" description="C" evidence="10">
    <location>
        <begin position="567"/>
        <end position="641"/>
    </location>
</feature>
<feature type="binding site" evidence="11">
    <location>
        <position position="86"/>
    </location>
    <ligand>
        <name>ATP</name>
        <dbReference type="ChEBI" id="CHEBI:30616"/>
    </ligand>
</feature>
<dbReference type="GO" id="GO:0005524">
    <property type="term" value="F:ATP binding"/>
    <property type="evidence" value="ECO:0007669"/>
    <property type="project" value="UniProtKB-UniRule"/>
</dbReference>
<dbReference type="GO" id="GO:0140662">
    <property type="term" value="F:ATP-dependent protein folding chaperone"/>
    <property type="evidence" value="ECO:0007669"/>
    <property type="project" value="InterPro"/>
</dbReference>
<evidence type="ECO:0000313" key="13">
    <source>
        <dbReference type="EMBL" id="QDG49678.1"/>
    </source>
</evidence>
<dbReference type="InterPro" id="IPR037196">
    <property type="entry name" value="HSP90_C"/>
</dbReference>
<dbReference type="EMBL" id="CP041186">
    <property type="protein sequence ID" value="QDG49678.1"/>
    <property type="molecule type" value="Genomic_DNA"/>
</dbReference>
<dbReference type="InterPro" id="IPR036890">
    <property type="entry name" value="HATPase_C_sf"/>
</dbReference>
<dbReference type="OrthoDB" id="9802640at2"/>
<comment type="caution">
    <text evidence="10">Lacks conserved residue(s) required for the propagation of feature annotation.</text>
</comment>
<keyword evidence="6 10" id="KW-0346">Stress response</keyword>
<dbReference type="Pfam" id="PF00183">
    <property type="entry name" value="HSP90"/>
    <property type="match status" value="1"/>
</dbReference>
<dbReference type="FunFam" id="3.30.230.80:FF:000002">
    <property type="entry name" value="Molecular chaperone HtpG"/>
    <property type="match status" value="1"/>
</dbReference>
<dbReference type="Gene3D" id="3.40.50.11260">
    <property type="match status" value="1"/>
</dbReference>
<feature type="domain" description="Histidine kinase/HSP90-like ATPase" evidence="12">
    <location>
        <begin position="28"/>
        <end position="185"/>
    </location>
</feature>
<comment type="function">
    <text evidence="8 10">Molecular chaperone. Has ATPase activity.</text>
</comment>
<evidence type="ECO:0000259" key="12">
    <source>
        <dbReference type="SMART" id="SM00387"/>
    </source>
</evidence>